<accession>K5UHX8</accession>
<dbReference type="Proteomes" id="UP000008370">
    <property type="component" value="Unassembled WGS sequence"/>
</dbReference>
<evidence type="ECO:0000256" key="2">
    <source>
        <dbReference type="ARBA" id="ARBA00022797"/>
    </source>
</evidence>
<dbReference type="GeneID" id="18909383"/>
<dbReference type="AlphaFoldDB" id="K5UHX8"/>
<dbReference type="SUPFAM" id="SSF53474">
    <property type="entry name" value="alpha/beta-Hydrolases"/>
    <property type="match status" value="1"/>
</dbReference>
<organism evidence="6 7">
    <name type="scientific">Phanerochaete carnosa (strain HHB-10118-sp)</name>
    <name type="common">White-rot fungus</name>
    <name type="synonym">Peniophora carnosa</name>
    <dbReference type="NCBI Taxonomy" id="650164"/>
    <lineage>
        <taxon>Eukaryota</taxon>
        <taxon>Fungi</taxon>
        <taxon>Dikarya</taxon>
        <taxon>Basidiomycota</taxon>
        <taxon>Agaricomycotina</taxon>
        <taxon>Agaricomycetes</taxon>
        <taxon>Polyporales</taxon>
        <taxon>Phanerochaetaceae</taxon>
        <taxon>Phanerochaete</taxon>
    </lineage>
</organism>
<dbReference type="InParanoid" id="K5UHX8"/>
<evidence type="ECO:0000256" key="4">
    <source>
        <dbReference type="PIRSR" id="PIRSR001112-1"/>
    </source>
</evidence>
<evidence type="ECO:0000259" key="5">
    <source>
        <dbReference type="Pfam" id="PF06441"/>
    </source>
</evidence>
<dbReference type="PRINTS" id="PR00412">
    <property type="entry name" value="EPOXHYDRLASE"/>
</dbReference>
<evidence type="ECO:0000313" key="6">
    <source>
        <dbReference type="EMBL" id="EKM49131.1"/>
    </source>
</evidence>
<comment type="similarity">
    <text evidence="1">Belongs to the peptidase S33 family.</text>
</comment>
<dbReference type="HOGENOM" id="CLU_019414_0_2_1"/>
<dbReference type="InterPro" id="IPR010497">
    <property type="entry name" value="Epoxide_hydro_N"/>
</dbReference>
<dbReference type="InterPro" id="IPR000639">
    <property type="entry name" value="Epox_hydrolase-like"/>
</dbReference>
<keyword evidence="3" id="KW-0378">Hydrolase</keyword>
<feature type="active site" description="Proton acceptor" evidence="4">
    <location>
        <position position="382"/>
    </location>
</feature>
<feature type="domain" description="Epoxide hydrolase N-terminal" evidence="5">
    <location>
        <begin position="7"/>
        <end position="120"/>
    </location>
</feature>
<reference evidence="6 7" key="1">
    <citation type="journal article" date="2012" name="BMC Genomics">
        <title>Comparative genomics of the white-rot fungi, Phanerochaete carnosa and P. chrysosporium, to elucidate the genetic basis of the distinct wood types they colonize.</title>
        <authorList>
            <person name="Suzuki H."/>
            <person name="MacDonald J."/>
            <person name="Syed K."/>
            <person name="Salamov A."/>
            <person name="Hori C."/>
            <person name="Aerts A."/>
            <person name="Henrissat B."/>
            <person name="Wiebenga A."/>
            <person name="vanKuyk P.A."/>
            <person name="Barry K."/>
            <person name="Lindquist E."/>
            <person name="LaButti K."/>
            <person name="Lapidus A."/>
            <person name="Lucas S."/>
            <person name="Coutinho P."/>
            <person name="Gong Y."/>
            <person name="Samejima M."/>
            <person name="Mahadevan R."/>
            <person name="Abou-Zaid M."/>
            <person name="de Vries R.P."/>
            <person name="Igarashi K."/>
            <person name="Yadav J.S."/>
            <person name="Grigoriev I.V."/>
            <person name="Master E.R."/>
        </authorList>
    </citation>
    <scope>NUCLEOTIDE SEQUENCE [LARGE SCALE GENOMIC DNA]</scope>
    <source>
        <strain evidence="6 7">HHB-10118-sp</strain>
    </source>
</reference>
<gene>
    <name evidence="6" type="ORF">PHACADRAFT_167305</name>
</gene>
<protein>
    <recommendedName>
        <fullName evidence="5">Epoxide hydrolase N-terminal domain-containing protein</fullName>
    </recommendedName>
</protein>
<dbReference type="RefSeq" id="XP_007402317.1">
    <property type="nucleotide sequence ID" value="XM_007402255.1"/>
</dbReference>
<feature type="active site" description="Nucleophile" evidence="4">
    <location>
        <position position="186"/>
    </location>
</feature>
<dbReference type="KEGG" id="pco:PHACADRAFT_167305"/>
<dbReference type="GO" id="GO:0004301">
    <property type="term" value="F:epoxide hydrolase activity"/>
    <property type="evidence" value="ECO:0007669"/>
    <property type="project" value="TreeGrafter"/>
</dbReference>
<dbReference type="Pfam" id="PF06441">
    <property type="entry name" value="EHN"/>
    <property type="match status" value="1"/>
</dbReference>
<keyword evidence="7" id="KW-1185">Reference proteome</keyword>
<sequence length="409" mass="46362">MSAASPTPFQISIPQDALDAVRQKLTNATLPPPPPQSDDPWKYGVPNADLERILEHWKTTYDWRREEAALNADLPQFTLPVNVQEHGLFRAHFVHQRAKRPGKAIPLLFVHGWPGHFAEVRKILPLLTNPESEDDPAFDVVAPSLPGFGFTSAPEKSGFAISQYAEFCHNLMLALGYNEYVVQGGDWGFFICHRLVHLYGPKHVKAWHTNFPGAGPPSATAWPRLFFAHLVTPYSEEEKKGLQRTMWFRQIGQGYFQEQSTKPQTLAYSLADSPVGLLAWIYEKLVTWTDNYPWTEDEVLTWIHIYAFSQAQSTSSAATSIRIYYEALHAQDFKTLADPTYYNDKVPLGISIFPQELVLVPQTWHHTLGPIVYSARHQSGGHFAAFERPNELVADIRKTFKSPEVRAKL</sequence>
<name>K5UHX8_PHACS</name>
<keyword evidence="2" id="KW-0058">Aromatic hydrocarbons catabolism</keyword>
<dbReference type="Gene3D" id="3.40.50.1820">
    <property type="entry name" value="alpha/beta hydrolase"/>
    <property type="match status" value="1"/>
</dbReference>
<dbReference type="PANTHER" id="PTHR21661:SF35">
    <property type="entry name" value="EPOXIDE HYDROLASE"/>
    <property type="match status" value="1"/>
</dbReference>
<dbReference type="OrthoDB" id="7130006at2759"/>
<evidence type="ECO:0000256" key="3">
    <source>
        <dbReference type="ARBA" id="ARBA00022801"/>
    </source>
</evidence>
<dbReference type="InterPro" id="IPR016292">
    <property type="entry name" value="Epoxide_hydrolase"/>
</dbReference>
<dbReference type="EMBL" id="JH930538">
    <property type="protein sequence ID" value="EKM49131.1"/>
    <property type="molecule type" value="Genomic_DNA"/>
</dbReference>
<feature type="active site" description="Proton donor" evidence="4">
    <location>
        <position position="324"/>
    </location>
</feature>
<evidence type="ECO:0000256" key="1">
    <source>
        <dbReference type="ARBA" id="ARBA00010088"/>
    </source>
</evidence>
<evidence type="ECO:0000313" key="7">
    <source>
        <dbReference type="Proteomes" id="UP000008370"/>
    </source>
</evidence>
<dbReference type="PIRSF" id="PIRSF001112">
    <property type="entry name" value="Epoxide_hydrolase"/>
    <property type="match status" value="1"/>
</dbReference>
<dbReference type="GO" id="GO:0097176">
    <property type="term" value="P:epoxide metabolic process"/>
    <property type="evidence" value="ECO:0007669"/>
    <property type="project" value="TreeGrafter"/>
</dbReference>
<dbReference type="PANTHER" id="PTHR21661">
    <property type="entry name" value="EPOXIDE HYDROLASE 1-RELATED"/>
    <property type="match status" value="1"/>
</dbReference>
<proteinExistence type="inferred from homology"/>
<dbReference type="InterPro" id="IPR029058">
    <property type="entry name" value="AB_hydrolase_fold"/>
</dbReference>